<sequence length="245" mass="28052">MKECSKSIARRLADSNFTSRYFVGCGLDIGGKPDPLGLYRELFCRMAAVRTWDWEDGDAQFLGGVADGEFDFVHSSHCLEHLVDPREGLRNWLRVVRPGGHLVITVPDEDLYEQGAFPSTFNRDHKWTFTVFKTRSWSPRSLNLLDLIRELGPAAEPVKIEQLSATYRFDLPRYDQTLTPVGECGIEMVIRKRPEAEMEAGGRWLRSADQPDQELRLHLNQYRDDLQTLKQANQGTPPFNNDQPL</sequence>
<dbReference type="SUPFAM" id="SSF53335">
    <property type="entry name" value="S-adenosyl-L-methionine-dependent methyltransferases"/>
    <property type="match status" value="1"/>
</dbReference>
<dbReference type="Gene3D" id="3.40.50.150">
    <property type="entry name" value="Vaccinia Virus protein VP39"/>
    <property type="match status" value="1"/>
</dbReference>
<accession>A0A1J5SRT6</accession>
<dbReference type="InterPro" id="IPR029063">
    <property type="entry name" value="SAM-dependent_MTases_sf"/>
</dbReference>
<proteinExistence type="predicted"/>
<protein>
    <submittedName>
        <fullName evidence="1">Uncharacterized protein</fullName>
    </submittedName>
</protein>
<name>A0A1J5SRT6_9ZZZZ</name>
<organism evidence="1">
    <name type="scientific">mine drainage metagenome</name>
    <dbReference type="NCBI Taxonomy" id="410659"/>
    <lineage>
        <taxon>unclassified sequences</taxon>
        <taxon>metagenomes</taxon>
        <taxon>ecological metagenomes</taxon>
    </lineage>
</organism>
<evidence type="ECO:0000313" key="1">
    <source>
        <dbReference type="EMBL" id="OIR06733.1"/>
    </source>
</evidence>
<reference evidence="1" key="1">
    <citation type="submission" date="2016-10" db="EMBL/GenBank/DDBJ databases">
        <title>Sequence of Gallionella enrichment culture.</title>
        <authorList>
            <person name="Poehlein A."/>
            <person name="Muehling M."/>
            <person name="Daniel R."/>
        </authorList>
    </citation>
    <scope>NUCLEOTIDE SEQUENCE</scope>
</reference>
<dbReference type="AlphaFoldDB" id="A0A1J5SRT6"/>
<gene>
    <name evidence="1" type="ORF">GALL_109810</name>
</gene>
<dbReference type="CDD" id="cd02440">
    <property type="entry name" value="AdoMet_MTases"/>
    <property type="match status" value="1"/>
</dbReference>
<comment type="caution">
    <text evidence="1">The sequence shown here is derived from an EMBL/GenBank/DDBJ whole genome shotgun (WGS) entry which is preliminary data.</text>
</comment>
<dbReference type="EMBL" id="MLJW01000041">
    <property type="protein sequence ID" value="OIR06733.1"/>
    <property type="molecule type" value="Genomic_DNA"/>
</dbReference>
<dbReference type="Pfam" id="PF13489">
    <property type="entry name" value="Methyltransf_23"/>
    <property type="match status" value="1"/>
</dbReference>